<gene>
    <name evidence="2" type="ORF">PXEA_LOCUS21924</name>
</gene>
<evidence type="ECO:0000256" key="1">
    <source>
        <dbReference type="SAM" id="MobiDB-lite"/>
    </source>
</evidence>
<organism evidence="2 3">
    <name type="scientific">Protopolystoma xenopodis</name>
    <dbReference type="NCBI Taxonomy" id="117903"/>
    <lineage>
        <taxon>Eukaryota</taxon>
        <taxon>Metazoa</taxon>
        <taxon>Spiralia</taxon>
        <taxon>Lophotrochozoa</taxon>
        <taxon>Platyhelminthes</taxon>
        <taxon>Monogenea</taxon>
        <taxon>Polyopisthocotylea</taxon>
        <taxon>Polystomatidea</taxon>
        <taxon>Polystomatidae</taxon>
        <taxon>Protopolystoma</taxon>
    </lineage>
</organism>
<accession>A0A3S5AG90</accession>
<protein>
    <submittedName>
        <fullName evidence="2">Uncharacterized protein</fullName>
    </submittedName>
</protein>
<keyword evidence="3" id="KW-1185">Reference proteome</keyword>
<sequence length="102" mass="10949">TTSPGCLASFQPCPQSRHSRLSGSTADSSSLRPPRTGLGPGRSGEKQPSLTGAKHNRWHTAGLYHSSLLVASEENTTFVYPTRSLTKLHIAHLLASYAFTTN</sequence>
<name>A0A3S5AG90_9PLAT</name>
<feature type="non-terminal residue" evidence="2">
    <location>
        <position position="1"/>
    </location>
</feature>
<comment type="caution">
    <text evidence="2">The sequence shown here is derived from an EMBL/GenBank/DDBJ whole genome shotgun (WGS) entry which is preliminary data.</text>
</comment>
<dbReference type="EMBL" id="CAAALY010095395">
    <property type="protein sequence ID" value="VEL28484.1"/>
    <property type="molecule type" value="Genomic_DNA"/>
</dbReference>
<proteinExistence type="predicted"/>
<evidence type="ECO:0000313" key="2">
    <source>
        <dbReference type="EMBL" id="VEL28484.1"/>
    </source>
</evidence>
<reference evidence="2" key="1">
    <citation type="submission" date="2018-11" db="EMBL/GenBank/DDBJ databases">
        <authorList>
            <consortium name="Pathogen Informatics"/>
        </authorList>
    </citation>
    <scope>NUCLEOTIDE SEQUENCE</scope>
</reference>
<evidence type="ECO:0000313" key="3">
    <source>
        <dbReference type="Proteomes" id="UP000784294"/>
    </source>
</evidence>
<feature type="region of interest" description="Disordered" evidence="1">
    <location>
        <begin position="1"/>
        <end position="55"/>
    </location>
</feature>
<feature type="compositionally biased region" description="Polar residues" evidence="1">
    <location>
        <begin position="12"/>
        <end position="31"/>
    </location>
</feature>
<dbReference type="AlphaFoldDB" id="A0A3S5AG90"/>
<dbReference type="Proteomes" id="UP000784294">
    <property type="component" value="Unassembled WGS sequence"/>
</dbReference>